<dbReference type="InterPro" id="IPR050107">
    <property type="entry name" value="ABC_carbohydrate_import_ATPase"/>
</dbReference>
<dbReference type="SUPFAM" id="SSF52540">
    <property type="entry name" value="P-loop containing nucleoside triphosphate hydrolases"/>
    <property type="match status" value="2"/>
</dbReference>
<keyword evidence="1" id="KW-0813">Transport</keyword>
<proteinExistence type="predicted"/>
<evidence type="ECO:0000256" key="1">
    <source>
        <dbReference type="ARBA" id="ARBA00022448"/>
    </source>
</evidence>
<organism evidence="6 7">
    <name type="scientific">Conexibacter woesei (strain DSM 14684 / CCUG 47730 / CIP 108061 / JCM 11494 / NBRC 100937 / ID131577)</name>
    <dbReference type="NCBI Taxonomy" id="469383"/>
    <lineage>
        <taxon>Bacteria</taxon>
        <taxon>Bacillati</taxon>
        <taxon>Actinomycetota</taxon>
        <taxon>Thermoleophilia</taxon>
        <taxon>Solirubrobacterales</taxon>
        <taxon>Conexibacteraceae</taxon>
        <taxon>Conexibacter</taxon>
    </lineage>
</organism>
<evidence type="ECO:0000256" key="4">
    <source>
        <dbReference type="ARBA" id="ARBA00022840"/>
    </source>
</evidence>
<name>D3F5H3_CONWI</name>
<dbReference type="AlphaFoldDB" id="D3F5H3"/>
<dbReference type="SMART" id="SM00382">
    <property type="entry name" value="AAA"/>
    <property type="match status" value="2"/>
</dbReference>
<reference evidence="7" key="2">
    <citation type="submission" date="2010-01" db="EMBL/GenBank/DDBJ databases">
        <title>The complete genome of Conexibacter woesei DSM 14684.</title>
        <authorList>
            <consortium name="US DOE Joint Genome Institute (JGI-PGF)"/>
            <person name="Lucas S."/>
            <person name="Copeland A."/>
            <person name="Lapidus A."/>
            <person name="Glavina del Rio T."/>
            <person name="Dalin E."/>
            <person name="Tice H."/>
            <person name="Bruce D."/>
            <person name="Goodwin L."/>
            <person name="Pitluck S."/>
            <person name="Kyrpides N."/>
            <person name="Mavromatis K."/>
            <person name="Ivanova N."/>
            <person name="Mikhailova N."/>
            <person name="Chertkov O."/>
            <person name="Brettin T."/>
            <person name="Detter J.C."/>
            <person name="Han C."/>
            <person name="Larimer F."/>
            <person name="Land M."/>
            <person name="Hauser L."/>
            <person name="Markowitz V."/>
            <person name="Cheng J.-F."/>
            <person name="Hugenholtz P."/>
            <person name="Woyke T."/>
            <person name="Wu D."/>
            <person name="Pukall R."/>
            <person name="Steenblock K."/>
            <person name="Schneider S."/>
            <person name="Klenk H.-P."/>
            <person name="Eisen J.A."/>
        </authorList>
    </citation>
    <scope>NUCLEOTIDE SEQUENCE [LARGE SCALE GENOMIC DNA]</scope>
    <source>
        <strain evidence="7">DSM 14684 / CIP 108061 / JCM 11494 / NBRC 100937 / ID131577</strain>
    </source>
</reference>
<dbReference type="InterPro" id="IPR003439">
    <property type="entry name" value="ABC_transporter-like_ATP-bd"/>
</dbReference>
<evidence type="ECO:0000256" key="2">
    <source>
        <dbReference type="ARBA" id="ARBA00022737"/>
    </source>
</evidence>
<dbReference type="EMBL" id="CP001854">
    <property type="protein sequence ID" value="ADB50640.1"/>
    <property type="molecule type" value="Genomic_DNA"/>
</dbReference>
<dbReference type="PANTHER" id="PTHR43790:SF9">
    <property type="entry name" value="GALACTOFURANOSE TRANSPORTER ATP-BINDING PROTEIN YTFR"/>
    <property type="match status" value="1"/>
</dbReference>
<dbReference type="eggNOG" id="COG1129">
    <property type="taxonomic scope" value="Bacteria"/>
</dbReference>
<dbReference type="CDD" id="cd03215">
    <property type="entry name" value="ABC_Carb_Monos_II"/>
    <property type="match status" value="1"/>
</dbReference>
<dbReference type="HOGENOM" id="CLU_000604_92_3_11"/>
<feature type="domain" description="ABC transporter" evidence="5">
    <location>
        <begin position="7"/>
        <end position="242"/>
    </location>
</feature>
<reference evidence="6 7" key="1">
    <citation type="journal article" date="2010" name="Stand. Genomic Sci.">
        <title>Complete genome sequence of Conexibacter woesei type strain (ID131577).</title>
        <authorList>
            <person name="Pukall R."/>
            <person name="Lapidus A."/>
            <person name="Glavina Del Rio T."/>
            <person name="Copeland A."/>
            <person name="Tice H."/>
            <person name="Cheng J.-F."/>
            <person name="Lucas S."/>
            <person name="Chen F."/>
            <person name="Nolan M."/>
            <person name="Bruce D."/>
            <person name="Goodwin L."/>
            <person name="Pitluck S."/>
            <person name="Mavromatis K."/>
            <person name="Ivanova N."/>
            <person name="Ovchinnikova G."/>
            <person name="Pati A."/>
            <person name="Chen A."/>
            <person name="Palaniappan K."/>
            <person name="Land M."/>
            <person name="Hauser L."/>
            <person name="Chang Y.-J."/>
            <person name="Jeffries C.D."/>
            <person name="Chain P."/>
            <person name="Meincke L."/>
            <person name="Sims D."/>
            <person name="Brettin T."/>
            <person name="Detter J.C."/>
            <person name="Rohde M."/>
            <person name="Goeker M."/>
            <person name="Bristow J."/>
            <person name="Eisen J.A."/>
            <person name="Markowitz V."/>
            <person name="Kyrpides N.C."/>
            <person name="Klenk H.-P."/>
            <person name="Hugenholtz P."/>
        </authorList>
    </citation>
    <scope>NUCLEOTIDE SEQUENCE [LARGE SCALE GENOMIC DNA]</scope>
    <source>
        <strain evidence="7">DSM 14684 / CIP 108061 / JCM 11494 / NBRC 100937 / ID131577</strain>
    </source>
</reference>
<dbReference type="InterPro" id="IPR027417">
    <property type="entry name" value="P-loop_NTPase"/>
</dbReference>
<feature type="domain" description="ABC transporter" evidence="5">
    <location>
        <begin position="254"/>
        <end position="498"/>
    </location>
</feature>
<dbReference type="GO" id="GO:0016887">
    <property type="term" value="F:ATP hydrolysis activity"/>
    <property type="evidence" value="ECO:0007669"/>
    <property type="project" value="InterPro"/>
</dbReference>
<dbReference type="Gene3D" id="3.40.50.300">
    <property type="entry name" value="P-loop containing nucleotide triphosphate hydrolases"/>
    <property type="match status" value="2"/>
</dbReference>
<keyword evidence="4" id="KW-0067">ATP-binding</keyword>
<evidence type="ECO:0000313" key="6">
    <source>
        <dbReference type="EMBL" id="ADB50640.1"/>
    </source>
</evidence>
<dbReference type="PROSITE" id="PS00211">
    <property type="entry name" value="ABC_TRANSPORTER_1"/>
    <property type="match status" value="1"/>
</dbReference>
<dbReference type="KEGG" id="cwo:Cwoe_2215"/>
<dbReference type="Pfam" id="PF00005">
    <property type="entry name" value="ABC_tran"/>
    <property type="match status" value="2"/>
</dbReference>
<evidence type="ECO:0000256" key="3">
    <source>
        <dbReference type="ARBA" id="ARBA00022741"/>
    </source>
</evidence>
<dbReference type="Proteomes" id="UP000008229">
    <property type="component" value="Chromosome"/>
</dbReference>
<dbReference type="PROSITE" id="PS50893">
    <property type="entry name" value="ABC_TRANSPORTER_2"/>
    <property type="match status" value="2"/>
</dbReference>
<dbReference type="PANTHER" id="PTHR43790">
    <property type="entry name" value="CARBOHYDRATE TRANSPORT ATP-BINDING PROTEIN MG119-RELATED"/>
    <property type="match status" value="1"/>
</dbReference>
<accession>D3F5H3</accession>
<dbReference type="CDD" id="cd03216">
    <property type="entry name" value="ABC_Carb_Monos_I"/>
    <property type="match status" value="1"/>
</dbReference>
<sequence>MSDAPHLRLRGIGRSFGGVAALRDVDLDVARGTVHAVVGENGAGKSTLGKVISGVIAPDRGTIAVAGRRCAPRSPREALALGVATIAQEVALVPQRSVLDNVLLGVERRRGGIGGGAAARSRYEALVERVGLRIEPGLTVGALGLADQQKVELLRAFARDAELIVLDEPTAALEEADRAELVEVVRRLARAGTTFVFVSHFLEEVLAVADAVSVMRDGRLVRTASAAGETQAGLIEAMLGRPLESAMPPRTRPRRDAAAVLSVERLARPPLLRDATVHVRAGEIVGCAGLAGSGRSELARAIFGADRATAGTIRVGGTLLRARRPGDAMRAGVAMVPERRKEEGLLMGRSIVENVSLPRLGAFSRCGVLARRRERADAAAAIAALDVRAASPDAPVATLSGGNQQKVLFARWLCCEPRVLIADEPTRGVDVGAKRAIYDLIARLAADGMGVLLISSELEEIAGLADRVYVMRAGRTVAELTGGDVGEAAIGRAMFAGETRR</sequence>
<gene>
    <name evidence="6" type="ordered locus">Cwoe_2215</name>
</gene>
<dbReference type="OrthoDB" id="39350at2"/>
<evidence type="ECO:0000313" key="7">
    <source>
        <dbReference type="Proteomes" id="UP000008229"/>
    </source>
</evidence>
<dbReference type="STRING" id="469383.Cwoe_2215"/>
<keyword evidence="3" id="KW-0547">Nucleotide-binding</keyword>
<keyword evidence="7" id="KW-1185">Reference proteome</keyword>
<dbReference type="InterPro" id="IPR003593">
    <property type="entry name" value="AAA+_ATPase"/>
</dbReference>
<evidence type="ECO:0000259" key="5">
    <source>
        <dbReference type="PROSITE" id="PS50893"/>
    </source>
</evidence>
<dbReference type="RefSeq" id="WP_012933691.1">
    <property type="nucleotide sequence ID" value="NC_013739.1"/>
</dbReference>
<keyword evidence="2" id="KW-0677">Repeat</keyword>
<dbReference type="InterPro" id="IPR017871">
    <property type="entry name" value="ABC_transporter-like_CS"/>
</dbReference>
<protein>
    <submittedName>
        <fullName evidence="6">ABC transporter related protein</fullName>
    </submittedName>
</protein>
<dbReference type="GO" id="GO:0005524">
    <property type="term" value="F:ATP binding"/>
    <property type="evidence" value="ECO:0007669"/>
    <property type="project" value="UniProtKB-KW"/>
</dbReference>